<evidence type="ECO:0000313" key="3">
    <source>
        <dbReference type="Proteomes" id="UP001595859"/>
    </source>
</evidence>
<sequence>MRKLVAAIGIAAAALFAVGSNATAEPASQQDVVSIAASSGAAQIEEHFPYN</sequence>
<organism evidence="2 3">
    <name type="scientific">Actinophytocola glycyrrhizae</name>
    <dbReference type="NCBI Taxonomy" id="2044873"/>
    <lineage>
        <taxon>Bacteria</taxon>
        <taxon>Bacillati</taxon>
        <taxon>Actinomycetota</taxon>
        <taxon>Actinomycetes</taxon>
        <taxon>Pseudonocardiales</taxon>
        <taxon>Pseudonocardiaceae</taxon>
    </lineage>
</organism>
<dbReference type="Proteomes" id="UP001595859">
    <property type="component" value="Unassembled WGS sequence"/>
</dbReference>
<comment type="caution">
    <text evidence="2">The sequence shown here is derived from an EMBL/GenBank/DDBJ whole genome shotgun (WGS) entry which is preliminary data.</text>
</comment>
<accession>A0ABV9S1T3</accession>
<dbReference type="RefSeq" id="WP_378057216.1">
    <property type="nucleotide sequence ID" value="NZ_JBHSIS010000007.1"/>
</dbReference>
<name>A0ABV9S1T3_9PSEU</name>
<reference evidence="3" key="1">
    <citation type="journal article" date="2019" name="Int. J. Syst. Evol. Microbiol.">
        <title>The Global Catalogue of Microorganisms (GCM) 10K type strain sequencing project: providing services to taxonomists for standard genome sequencing and annotation.</title>
        <authorList>
            <consortium name="The Broad Institute Genomics Platform"/>
            <consortium name="The Broad Institute Genome Sequencing Center for Infectious Disease"/>
            <person name="Wu L."/>
            <person name="Ma J."/>
        </authorList>
    </citation>
    <scope>NUCLEOTIDE SEQUENCE [LARGE SCALE GENOMIC DNA]</scope>
    <source>
        <strain evidence="3">ZS-22-S1</strain>
    </source>
</reference>
<keyword evidence="1" id="KW-0732">Signal</keyword>
<keyword evidence="3" id="KW-1185">Reference proteome</keyword>
<dbReference type="EMBL" id="JBHSIS010000007">
    <property type="protein sequence ID" value="MFC4855267.1"/>
    <property type="molecule type" value="Genomic_DNA"/>
</dbReference>
<feature type="signal peptide" evidence="1">
    <location>
        <begin position="1"/>
        <end position="24"/>
    </location>
</feature>
<evidence type="ECO:0000256" key="1">
    <source>
        <dbReference type="SAM" id="SignalP"/>
    </source>
</evidence>
<protein>
    <submittedName>
        <fullName evidence="2">Uncharacterized protein</fullName>
    </submittedName>
</protein>
<gene>
    <name evidence="2" type="ORF">ACFPCV_17300</name>
</gene>
<evidence type="ECO:0000313" key="2">
    <source>
        <dbReference type="EMBL" id="MFC4855267.1"/>
    </source>
</evidence>
<proteinExistence type="predicted"/>
<feature type="chain" id="PRO_5047421424" evidence="1">
    <location>
        <begin position="25"/>
        <end position="51"/>
    </location>
</feature>